<keyword evidence="2" id="KW-1003">Cell membrane</keyword>
<evidence type="ECO:0000256" key="4">
    <source>
        <dbReference type="ARBA" id="ARBA00022989"/>
    </source>
</evidence>
<dbReference type="RefSeq" id="WP_229593576.1">
    <property type="nucleotide sequence ID" value="NZ_AP024485.1"/>
</dbReference>
<dbReference type="SUPFAM" id="SSF109755">
    <property type="entry name" value="PhoU-like"/>
    <property type="match status" value="1"/>
</dbReference>
<protein>
    <recommendedName>
        <fullName evidence="9">Phosphate:Na+ symporter</fullName>
    </recommendedName>
</protein>
<evidence type="ECO:0000256" key="2">
    <source>
        <dbReference type="ARBA" id="ARBA00022475"/>
    </source>
</evidence>
<sequence>MILSLIASLFGGLGLFLLGMRLMTKGLKNAAGKALRTILGRWTKTPFRGLVSGFMMTALVQSSSAITVAVIGFVNAGLMTMPQSVGVIFGSNIGTTVTSWIVAAIGISVKVKALALPLLGIGALLRLTSGDSNRKHIGDALTGFGLFFLGIEILQSSFQDIGNIIDLASFNIGGLPGALLFVVIGSILTLLMQSSSAAMAIVLTAAMSGIITIESAAAATIGTNIGTTSTALFSVIGATHNAKKVAGAHIIFNLVTGVVAIMIIPFLLHAVEWFSTIDGTADVAATLALFHTVFNVLGVSLFLPFTNRLVSFLDKHIGRDIAMLGKPKYLDDNVLATPQLAMDALFLELGRLGEMTREACQKAITSKFRSKEFIKDKTAMDTLIDAIKKYCVKIQLLDLPEPIGLKLSPSIRVIQYYRKTIDIISEVSQSHVLLSHSLPEAASLSARDYRRAVRDILNVAHTPCAPEFMNLTQLLHELDDAYHELKDELLIVGAQGTVELNTMVDLLDYYSSMRKMYEQAIKGTIYWSQLRDKSLTCANAEEKNEYAWQQEA</sequence>
<reference evidence="7" key="1">
    <citation type="journal article" date="2022" name="Arch. Microbiol.">
        <title>Pseudodesulfovibrio sediminis sp. nov., a mesophilic and neutrophilic sulfate-reducing bacterium isolated from sediment of a brackish lake.</title>
        <authorList>
            <person name="Takahashi A."/>
            <person name="Kojima H."/>
            <person name="Watanabe M."/>
            <person name="Fukui M."/>
        </authorList>
    </citation>
    <scope>NUCLEOTIDE SEQUENCE</scope>
    <source>
        <strain evidence="7">SF6</strain>
    </source>
</reference>
<organism evidence="7 8">
    <name type="scientific">Pseudodesulfovibrio sediminis</name>
    <dbReference type="NCBI Taxonomy" id="2810563"/>
    <lineage>
        <taxon>Bacteria</taxon>
        <taxon>Pseudomonadati</taxon>
        <taxon>Thermodesulfobacteriota</taxon>
        <taxon>Desulfovibrionia</taxon>
        <taxon>Desulfovibrionales</taxon>
        <taxon>Desulfovibrionaceae</taxon>
    </lineage>
</organism>
<accession>A0ABM7P3L5</accession>
<evidence type="ECO:0000313" key="7">
    <source>
        <dbReference type="EMBL" id="BCS87371.1"/>
    </source>
</evidence>
<dbReference type="Pfam" id="PF02690">
    <property type="entry name" value="Na_Pi_cotrans"/>
    <property type="match status" value="2"/>
</dbReference>
<evidence type="ECO:0000256" key="5">
    <source>
        <dbReference type="ARBA" id="ARBA00023136"/>
    </source>
</evidence>
<dbReference type="InterPro" id="IPR003841">
    <property type="entry name" value="Na/Pi_transpt"/>
</dbReference>
<dbReference type="PANTHER" id="PTHR10010:SF46">
    <property type="entry name" value="SODIUM-DEPENDENT PHOSPHATE TRANSPORT PROTEIN 2B"/>
    <property type="match status" value="1"/>
</dbReference>
<feature type="transmembrane region" description="Helical" evidence="6">
    <location>
        <begin position="283"/>
        <end position="305"/>
    </location>
</feature>
<keyword evidence="3 6" id="KW-0812">Transmembrane</keyword>
<dbReference type="EMBL" id="AP024485">
    <property type="protein sequence ID" value="BCS87371.1"/>
    <property type="molecule type" value="Genomic_DNA"/>
</dbReference>
<keyword evidence="4 6" id="KW-1133">Transmembrane helix</keyword>
<comment type="subcellular location">
    <subcellularLocation>
        <location evidence="1">Cell membrane</location>
        <topology evidence="1">Multi-pass membrane protein</topology>
    </subcellularLocation>
</comment>
<feature type="transmembrane region" description="Helical" evidence="6">
    <location>
        <begin position="250"/>
        <end position="271"/>
    </location>
</feature>
<evidence type="ECO:0000256" key="6">
    <source>
        <dbReference type="SAM" id="Phobius"/>
    </source>
</evidence>
<keyword evidence="5 6" id="KW-0472">Membrane</keyword>
<dbReference type="PANTHER" id="PTHR10010">
    <property type="entry name" value="SOLUTE CARRIER FAMILY 34 SODIUM PHOSPHATE , MEMBER 2-RELATED"/>
    <property type="match status" value="1"/>
</dbReference>
<feature type="transmembrane region" description="Helical" evidence="6">
    <location>
        <begin position="140"/>
        <end position="158"/>
    </location>
</feature>
<feature type="transmembrane region" description="Helical" evidence="6">
    <location>
        <begin position="170"/>
        <end position="190"/>
    </location>
</feature>
<feature type="transmembrane region" description="Helical" evidence="6">
    <location>
        <begin position="197"/>
        <end position="213"/>
    </location>
</feature>
<evidence type="ECO:0000256" key="3">
    <source>
        <dbReference type="ARBA" id="ARBA00022692"/>
    </source>
</evidence>
<name>A0ABM7P3L5_9BACT</name>
<evidence type="ECO:0000256" key="1">
    <source>
        <dbReference type="ARBA" id="ARBA00004651"/>
    </source>
</evidence>
<proteinExistence type="predicted"/>
<feature type="transmembrane region" description="Helical" evidence="6">
    <location>
        <begin position="85"/>
        <end position="105"/>
    </location>
</feature>
<gene>
    <name evidence="7" type="ORF">PSDVSF_06130</name>
</gene>
<evidence type="ECO:0008006" key="9">
    <source>
        <dbReference type="Google" id="ProtNLM"/>
    </source>
</evidence>
<dbReference type="Proteomes" id="UP001053296">
    <property type="component" value="Chromosome"/>
</dbReference>
<feature type="transmembrane region" description="Helical" evidence="6">
    <location>
        <begin position="54"/>
        <end position="78"/>
    </location>
</feature>
<evidence type="ECO:0000313" key="8">
    <source>
        <dbReference type="Proteomes" id="UP001053296"/>
    </source>
</evidence>
<dbReference type="NCBIfam" id="NF037997">
    <property type="entry name" value="Na_Pi_symport"/>
    <property type="match status" value="1"/>
</dbReference>
<keyword evidence="8" id="KW-1185">Reference proteome</keyword>